<dbReference type="Pfam" id="PF00112">
    <property type="entry name" value="Peptidase_C1"/>
    <property type="match status" value="1"/>
</dbReference>
<comment type="similarity">
    <text evidence="1">Belongs to the peptidase C1 family.</text>
</comment>
<dbReference type="STRING" id="1127673.GLIP_1185"/>
<feature type="region of interest" description="Disordered" evidence="2">
    <location>
        <begin position="1"/>
        <end position="26"/>
    </location>
</feature>
<organism evidence="4 5">
    <name type="scientific">Aliiglaciecola lipolytica E3</name>
    <dbReference type="NCBI Taxonomy" id="1127673"/>
    <lineage>
        <taxon>Bacteria</taxon>
        <taxon>Pseudomonadati</taxon>
        <taxon>Pseudomonadota</taxon>
        <taxon>Gammaproteobacteria</taxon>
        <taxon>Alteromonadales</taxon>
        <taxon>Alteromonadaceae</taxon>
        <taxon>Aliiglaciecola</taxon>
    </lineage>
</organism>
<dbReference type="SMART" id="SM00645">
    <property type="entry name" value="Pept_C1"/>
    <property type="match status" value="1"/>
</dbReference>
<dbReference type="InterPro" id="IPR025660">
    <property type="entry name" value="Pept_his_AS"/>
</dbReference>
<protein>
    <recommendedName>
        <fullName evidence="3">Peptidase C1A papain C-terminal domain-containing protein</fullName>
    </recommendedName>
</protein>
<dbReference type="AlphaFoldDB" id="K6XQ88"/>
<evidence type="ECO:0000259" key="3">
    <source>
        <dbReference type="SMART" id="SM00645"/>
    </source>
</evidence>
<evidence type="ECO:0000313" key="4">
    <source>
        <dbReference type="EMBL" id="GAC13826.1"/>
    </source>
</evidence>
<dbReference type="PROSITE" id="PS00639">
    <property type="entry name" value="THIOL_PROTEASE_HIS"/>
    <property type="match status" value="1"/>
</dbReference>
<keyword evidence="5" id="KW-1185">Reference proteome</keyword>
<reference evidence="4 5" key="1">
    <citation type="journal article" date="2017" name="Antonie Van Leeuwenhoek">
        <title>Rhizobium rhizosphaerae sp. nov., a novel species isolated from rice rhizosphere.</title>
        <authorList>
            <person name="Zhao J.J."/>
            <person name="Zhang J."/>
            <person name="Zhang R.J."/>
            <person name="Zhang C.W."/>
            <person name="Yin H.Q."/>
            <person name="Zhang X.X."/>
        </authorList>
    </citation>
    <scope>NUCLEOTIDE SEQUENCE [LARGE SCALE GENOMIC DNA]</scope>
    <source>
        <strain evidence="4 5">E3</strain>
    </source>
</reference>
<dbReference type="SUPFAM" id="SSF54001">
    <property type="entry name" value="Cysteine proteinases"/>
    <property type="match status" value="1"/>
</dbReference>
<evidence type="ECO:0000256" key="2">
    <source>
        <dbReference type="SAM" id="MobiDB-lite"/>
    </source>
</evidence>
<dbReference type="RefSeq" id="WP_008843643.1">
    <property type="nucleotide sequence ID" value="NZ_BAEN01000023.1"/>
</dbReference>
<gene>
    <name evidence="4" type="ORF">GLIP_1185</name>
</gene>
<name>K6XQ88_9ALTE</name>
<accession>K6XQ88</accession>
<dbReference type="eggNOG" id="COG4870">
    <property type="taxonomic scope" value="Bacteria"/>
</dbReference>
<dbReference type="InterPro" id="IPR013128">
    <property type="entry name" value="Peptidase_C1A"/>
</dbReference>
<comment type="caution">
    <text evidence="4">The sequence shown here is derived from an EMBL/GenBank/DDBJ whole genome shotgun (WGS) entry which is preliminary data.</text>
</comment>
<dbReference type="InterPro" id="IPR038765">
    <property type="entry name" value="Papain-like_cys_pep_sf"/>
</dbReference>
<dbReference type="EMBL" id="BAEN01000023">
    <property type="protein sequence ID" value="GAC13826.1"/>
    <property type="molecule type" value="Genomic_DNA"/>
</dbReference>
<dbReference type="GO" id="GO:0006508">
    <property type="term" value="P:proteolysis"/>
    <property type="evidence" value="ECO:0007669"/>
    <property type="project" value="InterPro"/>
</dbReference>
<dbReference type="OrthoDB" id="1491023at2"/>
<dbReference type="CDD" id="cd02619">
    <property type="entry name" value="Peptidase_C1"/>
    <property type="match status" value="1"/>
</dbReference>
<sequence length="318" mass="35740">MSTNCRTNERNPRPPIRPANGQGGGTLRLGCHKDMPDLRDQTPSEFYKQTHKSNYEALFKQLSSNNGNVFLEGNNASISLSESVDLSVHNAFTEVEDQLDLGSCTAQAVVGLVEYLIKRATNKELHLSRIFLYKATRNLMASRGEGDSGATIRETIKAMKIFGVPPETWWPYNVSNFDDEPDAFIYAMAQSFQAIDYVRLDPLNSSPDEIVANVCKSLTAGVPVAFGMWVTDGIFTLPDSDNVIPVPSNNDRLIGGHAMLIVGYDTAKRRFKVRNSWGYDWGDRGYAWLPYEYIEWGLAFDFWTIFSTEWLDTWGFSA</sequence>
<dbReference type="PANTHER" id="PTHR12411">
    <property type="entry name" value="CYSTEINE PROTEASE FAMILY C1-RELATED"/>
    <property type="match status" value="1"/>
</dbReference>
<dbReference type="GO" id="GO:0008234">
    <property type="term" value="F:cysteine-type peptidase activity"/>
    <property type="evidence" value="ECO:0007669"/>
    <property type="project" value="InterPro"/>
</dbReference>
<evidence type="ECO:0000256" key="1">
    <source>
        <dbReference type="ARBA" id="ARBA00008455"/>
    </source>
</evidence>
<dbReference type="Gene3D" id="3.90.70.10">
    <property type="entry name" value="Cysteine proteinases"/>
    <property type="match status" value="1"/>
</dbReference>
<dbReference type="InterPro" id="IPR000668">
    <property type="entry name" value="Peptidase_C1A_C"/>
</dbReference>
<evidence type="ECO:0000313" key="5">
    <source>
        <dbReference type="Proteomes" id="UP000006334"/>
    </source>
</evidence>
<proteinExistence type="inferred from homology"/>
<dbReference type="Proteomes" id="UP000006334">
    <property type="component" value="Unassembled WGS sequence"/>
</dbReference>
<feature type="domain" description="Peptidase C1A papain C-terminal" evidence="3">
    <location>
        <begin position="80"/>
        <end position="298"/>
    </location>
</feature>